<proteinExistence type="predicted"/>
<comment type="caution">
    <text evidence="2">The sequence shown here is derived from an EMBL/GenBank/DDBJ whole genome shotgun (WGS) entry which is preliminary data.</text>
</comment>
<reference evidence="2 3" key="1">
    <citation type="submission" date="2018-02" db="EMBL/GenBank/DDBJ databases">
        <title>novel marine gammaproteobacteria from coastal saline agro ecosystem.</title>
        <authorList>
            <person name="Krishnan R."/>
            <person name="Ramesh Kumar N."/>
        </authorList>
    </citation>
    <scope>NUCLEOTIDE SEQUENCE [LARGE SCALE GENOMIC DNA]</scope>
    <source>
        <strain evidence="2 3">228</strain>
    </source>
</reference>
<evidence type="ECO:0000313" key="3">
    <source>
        <dbReference type="Proteomes" id="UP000238196"/>
    </source>
</evidence>
<sequence>MSINRPLDLGWCTARGDHYQIGVTLGQRGRTAVHQHLISSELWRQVTDARHQQRVARMSVCTQQRFPFIWQELLGMAEGLALPVEQVMAWNCRGDLLASVPDGCTTVLLPGEQMTIAHNEDGLPFFRGSCFIADVQPDDQPGFRAFCYPGSLPGHTFAITDAGLLQAVNNLRLLGVEASIPRMVLGRAVLACQNLAEAVDLLRAEPDSGGFHFSLAQQGHPQLLSIEFGDGHCSVREVTTPSLHANHALHLQRGLQAQIITDSSRDRQQRGEILVDATAVNALSVLRDSAGPGLPIWRDAIDDPDDENTLATAVMQISAEGITWSIYDHATDCAAYHSG</sequence>
<dbReference type="AlphaFoldDB" id="A0A2S5KM13"/>
<dbReference type="Proteomes" id="UP000238196">
    <property type="component" value="Unassembled WGS sequence"/>
</dbReference>
<gene>
    <name evidence="2" type="ORF">C4K68_18930</name>
</gene>
<dbReference type="InterPro" id="IPR047794">
    <property type="entry name" value="C45_proenzyme-like"/>
</dbReference>
<dbReference type="EMBL" id="PRLP01000071">
    <property type="protein sequence ID" value="PPC75752.1"/>
    <property type="molecule type" value="Genomic_DNA"/>
</dbReference>
<feature type="domain" description="Peptidase C45 hydrolase" evidence="1">
    <location>
        <begin position="114"/>
        <end position="323"/>
    </location>
</feature>
<dbReference type="InterPro" id="IPR047801">
    <property type="entry name" value="Peptidase_C45"/>
</dbReference>
<evidence type="ECO:0000313" key="2">
    <source>
        <dbReference type="EMBL" id="PPC75752.1"/>
    </source>
</evidence>
<dbReference type="OrthoDB" id="6793339at2"/>
<protein>
    <submittedName>
        <fullName evidence="2">6-aminopenicillanic acid acyl-transferase</fullName>
    </submittedName>
</protein>
<evidence type="ECO:0000259" key="1">
    <source>
        <dbReference type="Pfam" id="PF03417"/>
    </source>
</evidence>
<dbReference type="Gene3D" id="3.60.60.10">
    <property type="entry name" value="Penicillin V Acylase, Chain A"/>
    <property type="match status" value="1"/>
</dbReference>
<dbReference type="Pfam" id="PF03417">
    <property type="entry name" value="AAT"/>
    <property type="match status" value="1"/>
</dbReference>
<name>A0A2S5KM13_9PROT</name>
<dbReference type="InterPro" id="IPR005079">
    <property type="entry name" value="Peptidase_C45_hydrolase"/>
</dbReference>
<accession>A0A2S5KM13</accession>
<dbReference type="PANTHER" id="PTHR34180:SF1">
    <property type="entry name" value="BETA-ALANYL-DOPAMINE_CARCININE HYDROLASE"/>
    <property type="match status" value="1"/>
</dbReference>
<dbReference type="PANTHER" id="PTHR34180">
    <property type="entry name" value="PEPTIDASE C45"/>
    <property type="match status" value="1"/>
</dbReference>
<organism evidence="2 3">
    <name type="scientific">Proteobacteria bacterium 228</name>
    <dbReference type="NCBI Taxonomy" id="2083153"/>
    <lineage>
        <taxon>Bacteria</taxon>
        <taxon>Pseudomonadati</taxon>
        <taxon>Pseudomonadota</taxon>
    </lineage>
</organism>
<dbReference type="NCBIfam" id="NF040521">
    <property type="entry name" value="C45_proenzyme"/>
    <property type="match status" value="1"/>
</dbReference>